<gene>
    <name evidence="2" type="primary">xylE</name>
    <name evidence="2" type="ORF">SSYIS1_29920</name>
</gene>
<dbReference type="EMBL" id="AP019531">
    <property type="protein sequence ID" value="BBI92994.1"/>
    <property type="molecule type" value="Genomic_DNA"/>
</dbReference>
<keyword evidence="1" id="KW-0472">Membrane</keyword>
<keyword evidence="1" id="KW-1133">Transmembrane helix</keyword>
<name>A0A068Z510_9GAMM</name>
<dbReference type="Gene3D" id="1.20.1250.20">
    <property type="entry name" value="MFS general substrate transporter like domains"/>
    <property type="match status" value="1"/>
</dbReference>
<dbReference type="Proteomes" id="UP000324392">
    <property type="component" value="Chromosome"/>
</dbReference>
<accession>A0A068Z510</accession>
<proteinExistence type="predicted"/>
<feature type="transmembrane region" description="Helical" evidence="1">
    <location>
        <begin position="12"/>
        <end position="37"/>
    </location>
</feature>
<sequence>MSHQRKHNTGYILRICGIAALGGILFGYDTAVISGVIDALKTYFDLSSI</sequence>
<dbReference type="STRING" id="138074.SYMBAF_110153"/>
<dbReference type="AlphaFoldDB" id="A0A068Z510"/>
<keyword evidence="1" id="KW-0812">Transmembrane</keyword>
<evidence type="ECO:0000313" key="2">
    <source>
        <dbReference type="EMBL" id="BBI92994.1"/>
    </source>
</evidence>
<dbReference type="InterPro" id="IPR036259">
    <property type="entry name" value="MFS_trans_sf"/>
</dbReference>
<evidence type="ECO:0000256" key="1">
    <source>
        <dbReference type="SAM" id="Phobius"/>
    </source>
</evidence>
<evidence type="ECO:0000313" key="3">
    <source>
        <dbReference type="Proteomes" id="UP000324392"/>
    </source>
</evidence>
<protein>
    <submittedName>
        <fullName evidence="2">D-xylose-proton symporter</fullName>
    </submittedName>
</protein>
<reference evidence="2 3" key="1">
    <citation type="submission" date="2019-03" db="EMBL/GenBank/DDBJ databases">
        <title>The genome sequence of Candidatus Serratia symbiotica strain IS.</title>
        <authorList>
            <person name="Nikoh N."/>
            <person name="Koga R."/>
            <person name="Oshima K."/>
            <person name="Hattori M."/>
            <person name="Fukatsu T."/>
        </authorList>
    </citation>
    <scope>NUCLEOTIDE SEQUENCE [LARGE SCALE GENOMIC DNA]</scope>
    <source>
        <strain evidence="2 3">IS</strain>
    </source>
</reference>
<organism evidence="2 3">
    <name type="scientific">Serratia symbiotica</name>
    <dbReference type="NCBI Taxonomy" id="138074"/>
    <lineage>
        <taxon>Bacteria</taxon>
        <taxon>Pseudomonadati</taxon>
        <taxon>Pseudomonadota</taxon>
        <taxon>Gammaproteobacteria</taxon>
        <taxon>Enterobacterales</taxon>
        <taxon>Yersiniaceae</taxon>
        <taxon>Serratia</taxon>
    </lineage>
</organism>